<dbReference type="EMBL" id="MT143651">
    <property type="protein sequence ID" value="QJA99447.1"/>
    <property type="molecule type" value="Genomic_DNA"/>
</dbReference>
<proteinExistence type="predicted"/>
<sequence>MTDMSEEKEELNFSRKGIGKICERMLKGEMTEDDFHEAAANTEAILRDGGITDIKVRYMGSYKPKPESEKEQSVLEFFQKE</sequence>
<protein>
    <submittedName>
        <fullName evidence="1">Uncharacterized protein</fullName>
    </submittedName>
</protein>
<dbReference type="AlphaFoldDB" id="A0A6M3LVW7"/>
<gene>
    <name evidence="1" type="ORF">MM171A01009_0010</name>
</gene>
<name>A0A6M3LVW7_9ZZZZ</name>
<accession>A0A6M3LVW7</accession>
<organism evidence="1">
    <name type="scientific">viral metagenome</name>
    <dbReference type="NCBI Taxonomy" id="1070528"/>
    <lineage>
        <taxon>unclassified sequences</taxon>
        <taxon>metagenomes</taxon>
        <taxon>organismal metagenomes</taxon>
    </lineage>
</organism>
<evidence type="ECO:0000313" key="1">
    <source>
        <dbReference type="EMBL" id="QJA99447.1"/>
    </source>
</evidence>
<reference evidence="1" key="1">
    <citation type="submission" date="2020-03" db="EMBL/GenBank/DDBJ databases">
        <title>The deep terrestrial virosphere.</title>
        <authorList>
            <person name="Holmfeldt K."/>
            <person name="Nilsson E."/>
            <person name="Simone D."/>
            <person name="Lopez-Fernandez M."/>
            <person name="Wu X."/>
            <person name="de Brujin I."/>
            <person name="Lundin D."/>
            <person name="Andersson A."/>
            <person name="Bertilsson S."/>
            <person name="Dopson M."/>
        </authorList>
    </citation>
    <scope>NUCLEOTIDE SEQUENCE</scope>
    <source>
        <strain evidence="1">MM171A01009</strain>
    </source>
</reference>